<dbReference type="EMBL" id="CM004393">
    <property type="protein sequence ID" value="OAY46241.1"/>
    <property type="molecule type" value="Genomic_DNA"/>
</dbReference>
<feature type="region of interest" description="Disordered" evidence="2">
    <location>
        <begin position="449"/>
        <end position="479"/>
    </location>
</feature>
<evidence type="ECO:0000313" key="4">
    <source>
        <dbReference type="Proteomes" id="UP000091857"/>
    </source>
</evidence>
<feature type="compositionally biased region" description="Polar residues" evidence="2">
    <location>
        <begin position="291"/>
        <end position="324"/>
    </location>
</feature>
<keyword evidence="1" id="KW-0175">Coiled coil</keyword>
<dbReference type="GO" id="GO:0055028">
    <property type="term" value="C:cortical microtubule"/>
    <property type="evidence" value="ECO:0000318"/>
    <property type="project" value="GO_Central"/>
</dbReference>
<feature type="region of interest" description="Disordered" evidence="2">
    <location>
        <begin position="515"/>
        <end position="546"/>
    </location>
</feature>
<organism evidence="3 4">
    <name type="scientific">Manihot esculenta</name>
    <name type="common">Cassava</name>
    <name type="synonym">Jatropha manihot</name>
    <dbReference type="NCBI Taxonomy" id="3983"/>
    <lineage>
        <taxon>Eukaryota</taxon>
        <taxon>Viridiplantae</taxon>
        <taxon>Streptophyta</taxon>
        <taxon>Embryophyta</taxon>
        <taxon>Tracheophyta</taxon>
        <taxon>Spermatophyta</taxon>
        <taxon>Magnoliopsida</taxon>
        <taxon>eudicotyledons</taxon>
        <taxon>Gunneridae</taxon>
        <taxon>Pentapetalae</taxon>
        <taxon>rosids</taxon>
        <taxon>fabids</taxon>
        <taxon>Malpighiales</taxon>
        <taxon>Euphorbiaceae</taxon>
        <taxon>Crotonoideae</taxon>
        <taxon>Manihoteae</taxon>
        <taxon>Manihot</taxon>
    </lineage>
</organism>
<dbReference type="Proteomes" id="UP000091857">
    <property type="component" value="Chromosome 7"/>
</dbReference>
<feature type="region of interest" description="Disordered" evidence="2">
    <location>
        <begin position="556"/>
        <end position="575"/>
    </location>
</feature>
<evidence type="ECO:0000256" key="1">
    <source>
        <dbReference type="SAM" id="Coils"/>
    </source>
</evidence>
<dbReference type="OrthoDB" id="1929779at2759"/>
<dbReference type="Gramene" id="Manes.07G128300.1.v8.1">
    <property type="protein sequence ID" value="Manes.07G128300.1.v8.1.CDS"/>
    <property type="gene ID" value="Manes.07G128300.v8.1"/>
</dbReference>
<dbReference type="PANTHER" id="PTHR31949">
    <property type="entry name" value="GASTRIC MUCIN-LIKE PROTEIN"/>
    <property type="match status" value="1"/>
</dbReference>
<feature type="coiled-coil region" evidence="1">
    <location>
        <begin position="15"/>
        <end position="51"/>
    </location>
</feature>
<evidence type="ECO:0000313" key="3">
    <source>
        <dbReference type="EMBL" id="OAY46241.1"/>
    </source>
</evidence>
<evidence type="ECO:0000256" key="2">
    <source>
        <dbReference type="SAM" id="MobiDB-lite"/>
    </source>
</evidence>
<feature type="compositionally biased region" description="Low complexity" evidence="2">
    <location>
        <begin position="170"/>
        <end position="203"/>
    </location>
</feature>
<feature type="compositionally biased region" description="Low complexity" evidence="2">
    <location>
        <begin position="516"/>
        <end position="546"/>
    </location>
</feature>
<dbReference type="GO" id="GO:0043622">
    <property type="term" value="P:cortical microtubule organization"/>
    <property type="evidence" value="ECO:0000318"/>
    <property type="project" value="GO_Central"/>
</dbReference>
<feature type="region of interest" description="Disordered" evidence="2">
    <location>
        <begin position="93"/>
        <end position="412"/>
    </location>
</feature>
<comment type="caution">
    <text evidence="3">The sequence shown here is derived from an EMBL/GenBank/DDBJ whole genome shotgun (WGS) entry which is preliminary data.</text>
</comment>
<accession>A0A2C9VMD7</accession>
<feature type="compositionally biased region" description="Low complexity" evidence="2">
    <location>
        <begin position="462"/>
        <end position="477"/>
    </location>
</feature>
<feature type="compositionally biased region" description="Polar residues" evidence="2">
    <location>
        <begin position="154"/>
        <end position="169"/>
    </location>
</feature>
<proteinExistence type="predicted"/>
<dbReference type="OMA" id="RGHSKIN"/>
<sequence>MNRSFRAQESQMQMAAAAVKQRQQLRASMMKEKEEELALFLEMKKREKEQNNLLLSNTEEFDAPLGSKPGTSPIFNISSTAIPARKATGVDDFLNSESDKNDYDWLLTPPGTPLFPSLEMESQKTVMSQIGTPKARPTALKSRLANPQLDPASRGNSVSKQSASSPGLNSSAAGTRRPSSSGGPGSRPATPTGRPTLTTTSKPARSSTPTSRATLLSSKSAASAAKSTVSAAKPTASAAKPTVPTRSSTPSRSSTPTARPSIPPSKSTSRASTPTRRPSTPSSGSTVSAPVKSTPSVTKTMPTTSTISAPVRSTPSVTKTTPTAARNPVPSRGTSPTAKSRPWKPSEMPGFSLDAPPNLRTSLPERPLSATRGRPGAPTARSSSVEPTPNGRPRRQSCSPARGRAPNGFIYPSGSSVPAIRGHSKINDSVSPVLIGTKMVERVINMRKLAPPKQDDKPSPHGNLSGKSSSPDSSGFGRTLSKKSLDMAIRHMDIRRSIPGNLRPLMANIPASSMYSVRSGSTRSRTVSVSDSPLATSSNASSEVSVNNNGICLDGIDLEDDIGSERGGRSPLRGR</sequence>
<keyword evidence="4" id="KW-1185">Reference proteome</keyword>
<dbReference type="AlphaFoldDB" id="A0A2C9VMD7"/>
<feature type="compositionally biased region" description="Low complexity" evidence="2">
    <location>
        <begin position="213"/>
        <end position="288"/>
    </location>
</feature>
<protein>
    <submittedName>
        <fullName evidence="3">Uncharacterized protein</fullName>
    </submittedName>
</protein>
<reference evidence="4" key="1">
    <citation type="journal article" date="2016" name="Nat. Biotechnol.">
        <title>Sequencing wild and cultivated cassava and related species reveals extensive interspecific hybridization and genetic diversity.</title>
        <authorList>
            <person name="Bredeson J.V."/>
            <person name="Lyons J.B."/>
            <person name="Prochnik S.E."/>
            <person name="Wu G.A."/>
            <person name="Ha C.M."/>
            <person name="Edsinger-Gonzales E."/>
            <person name="Grimwood J."/>
            <person name="Schmutz J."/>
            <person name="Rabbi I.Y."/>
            <person name="Egesi C."/>
            <person name="Nauluvula P."/>
            <person name="Lebot V."/>
            <person name="Ndunguru J."/>
            <person name="Mkamilo G."/>
            <person name="Bart R.S."/>
            <person name="Setter T.L."/>
            <person name="Gleadow R.M."/>
            <person name="Kulakow P."/>
            <person name="Ferguson M.E."/>
            <person name="Rounsley S."/>
            <person name="Rokhsar D.S."/>
        </authorList>
    </citation>
    <scope>NUCLEOTIDE SEQUENCE [LARGE SCALE GENOMIC DNA]</scope>
    <source>
        <strain evidence="4">cv. AM560-2</strain>
    </source>
</reference>
<name>A0A2C9VMD7_MANES</name>
<dbReference type="PANTHER" id="PTHR31949:SF20">
    <property type="entry name" value="OS01G0141900 PROTEIN"/>
    <property type="match status" value="1"/>
</dbReference>
<gene>
    <name evidence="3" type="ORF">MANES_07G128300v8</name>
</gene>